<dbReference type="RefSeq" id="WP_153971671.1">
    <property type="nucleotide sequence ID" value="NZ_JACRWE010000003.1"/>
</dbReference>
<feature type="domain" description="DUF2179" evidence="7">
    <location>
        <begin position="228"/>
        <end position="282"/>
    </location>
</feature>
<dbReference type="PANTHER" id="PTHR33545:SF5">
    <property type="entry name" value="UPF0750 MEMBRANE PROTEIN YITT"/>
    <property type="match status" value="1"/>
</dbReference>
<evidence type="ECO:0000313" key="8">
    <source>
        <dbReference type="EMBL" id="MBC5996861.1"/>
    </source>
</evidence>
<evidence type="ECO:0000256" key="1">
    <source>
        <dbReference type="ARBA" id="ARBA00004651"/>
    </source>
</evidence>
<keyword evidence="2" id="KW-1003">Cell membrane</keyword>
<dbReference type="Pfam" id="PF02588">
    <property type="entry name" value="YitT_membrane"/>
    <property type="match status" value="1"/>
</dbReference>
<evidence type="ECO:0000256" key="5">
    <source>
        <dbReference type="ARBA" id="ARBA00023136"/>
    </source>
</evidence>
<dbReference type="PANTHER" id="PTHR33545">
    <property type="entry name" value="UPF0750 MEMBRANE PROTEIN YITT-RELATED"/>
    <property type="match status" value="1"/>
</dbReference>
<keyword evidence="4 6" id="KW-1133">Transmembrane helix</keyword>
<keyword evidence="3 6" id="KW-0812">Transmembrane</keyword>
<evidence type="ECO:0000259" key="7">
    <source>
        <dbReference type="Pfam" id="PF10035"/>
    </source>
</evidence>
<evidence type="ECO:0000256" key="4">
    <source>
        <dbReference type="ARBA" id="ARBA00022989"/>
    </source>
</evidence>
<name>A0ABR7JQH8_9FIRM</name>
<reference evidence="8 9" key="1">
    <citation type="submission" date="2020-08" db="EMBL/GenBank/DDBJ databases">
        <authorList>
            <person name="Liu C."/>
            <person name="Sun Q."/>
        </authorList>
    </citation>
    <scope>NUCLEOTIDE SEQUENCE [LARGE SCALE GENOMIC DNA]</scope>
    <source>
        <strain evidence="8 9">NSJ-18</strain>
    </source>
</reference>
<gene>
    <name evidence="8" type="ORF">H8923_08820</name>
</gene>
<dbReference type="PIRSF" id="PIRSF006483">
    <property type="entry name" value="Membrane_protein_YitT"/>
    <property type="match status" value="1"/>
</dbReference>
<feature type="transmembrane region" description="Helical" evidence="6">
    <location>
        <begin position="84"/>
        <end position="102"/>
    </location>
</feature>
<dbReference type="Pfam" id="PF10035">
    <property type="entry name" value="DUF2179"/>
    <property type="match status" value="1"/>
</dbReference>
<dbReference type="InterPro" id="IPR019264">
    <property type="entry name" value="DUF2179"/>
</dbReference>
<feature type="transmembrane region" description="Helical" evidence="6">
    <location>
        <begin position="160"/>
        <end position="191"/>
    </location>
</feature>
<keyword evidence="9" id="KW-1185">Reference proteome</keyword>
<comment type="subcellular location">
    <subcellularLocation>
        <location evidence="1">Cell membrane</location>
        <topology evidence="1">Multi-pass membrane protein</topology>
    </subcellularLocation>
</comment>
<comment type="caution">
    <text evidence="8">The sequence shown here is derived from an EMBL/GenBank/DDBJ whole genome shotgun (WGS) entry which is preliminary data.</text>
</comment>
<feature type="transmembrane region" description="Helical" evidence="6">
    <location>
        <begin position="114"/>
        <end position="133"/>
    </location>
</feature>
<dbReference type="InterPro" id="IPR051461">
    <property type="entry name" value="UPF0750_membrane"/>
</dbReference>
<evidence type="ECO:0000256" key="2">
    <source>
        <dbReference type="ARBA" id="ARBA00022475"/>
    </source>
</evidence>
<accession>A0ABR7JQH8</accession>
<proteinExistence type="predicted"/>
<feature type="transmembrane region" description="Helical" evidence="6">
    <location>
        <begin position="15"/>
        <end position="36"/>
    </location>
</feature>
<dbReference type="InterPro" id="IPR003740">
    <property type="entry name" value="YitT"/>
</dbReference>
<protein>
    <submittedName>
        <fullName evidence="8">YitT family protein</fullName>
    </submittedName>
</protein>
<organism evidence="8 9">
    <name type="scientific">Romboutsia faecis</name>
    <dbReference type="NCBI Taxonomy" id="2764597"/>
    <lineage>
        <taxon>Bacteria</taxon>
        <taxon>Bacillati</taxon>
        <taxon>Bacillota</taxon>
        <taxon>Clostridia</taxon>
        <taxon>Peptostreptococcales</taxon>
        <taxon>Peptostreptococcaceae</taxon>
        <taxon>Romboutsia</taxon>
    </lineage>
</organism>
<feature type="transmembrane region" description="Helical" evidence="6">
    <location>
        <begin position="56"/>
        <end position="77"/>
    </location>
</feature>
<evidence type="ECO:0000256" key="3">
    <source>
        <dbReference type="ARBA" id="ARBA00022692"/>
    </source>
</evidence>
<keyword evidence="5 6" id="KW-0472">Membrane</keyword>
<dbReference type="Proteomes" id="UP000609849">
    <property type="component" value="Unassembled WGS sequence"/>
</dbReference>
<dbReference type="EMBL" id="JACRWE010000003">
    <property type="protein sequence ID" value="MBC5996861.1"/>
    <property type="molecule type" value="Genomic_DNA"/>
</dbReference>
<evidence type="ECO:0000256" key="6">
    <source>
        <dbReference type="SAM" id="Phobius"/>
    </source>
</evidence>
<evidence type="ECO:0000313" key="9">
    <source>
        <dbReference type="Proteomes" id="UP000609849"/>
    </source>
</evidence>
<dbReference type="CDD" id="cd16380">
    <property type="entry name" value="YitT_C"/>
    <property type="match status" value="1"/>
</dbReference>
<dbReference type="InterPro" id="IPR015867">
    <property type="entry name" value="N-reg_PII/ATP_PRibTrfase_C"/>
</dbReference>
<sequence>MRIKGKNVLINDNCIFRYMLMIFGIFLCSIGINAFLTPSKLLSGGVAGISVILYQLFGLNQGISTFLINIPIFIIGIKYLDKDFLIISFINMFIFSFALGVTQNLYRYIYLNDNIIQCIYGGLLNGCGMGIIFKSRACCGGLDIIAASLKKEFNIEMKNTFLAINLFIVAVGGFFFGFKLALYTLVAMYIASHTMDVVKDSFNSQKSIIVVTDYDAQIADSIMTKLGRGVTYLSAEGAYTHHKKKLLYCIVKTSEIAKFKDLVYSIDNKSLVCINDVNEVRGGGFRGKFL</sequence>
<dbReference type="Gene3D" id="3.30.70.120">
    <property type="match status" value="1"/>
</dbReference>